<protein>
    <submittedName>
        <fullName evidence="1">Uncharacterized protein</fullName>
    </submittedName>
</protein>
<gene>
    <name evidence="1" type="ORF">KCU76_g32</name>
</gene>
<dbReference type="AlphaFoldDB" id="A0A9P8EXL6"/>
<evidence type="ECO:0000313" key="2">
    <source>
        <dbReference type="Proteomes" id="UP000779574"/>
    </source>
</evidence>
<reference evidence="1" key="1">
    <citation type="journal article" date="2021" name="J Fungi (Basel)">
        <title>Virulence traits and population genomics of the black yeast Aureobasidium melanogenum.</title>
        <authorList>
            <person name="Cernosa A."/>
            <person name="Sun X."/>
            <person name="Gostincar C."/>
            <person name="Fang C."/>
            <person name="Gunde-Cimerman N."/>
            <person name="Song Z."/>
        </authorList>
    </citation>
    <scope>NUCLEOTIDE SEQUENCE</scope>
    <source>
        <strain evidence="1">EXF-9911</strain>
    </source>
</reference>
<sequence length="177" mass="19741">MAVPNKGKAPLNRALMIANGAFADAAHEPQPQEEQTLRRTVIPWCSRLEVIAKTIGVNNIDSFCEEKSRAGRDGILASICSSYQRHSRYQVTGLISHVLVLSSYLFHIGFEYLASPAFPQEQSQYSDDSGDYSCNPVRTDQPAGDVARQCIYSTPIFLLSHPTCLQETHKPLYWGEH</sequence>
<organism evidence="1 2">
    <name type="scientific">Aureobasidium melanogenum</name>
    <name type="common">Aureobasidium pullulans var. melanogenum</name>
    <dbReference type="NCBI Taxonomy" id="46634"/>
    <lineage>
        <taxon>Eukaryota</taxon>
        <taxon>Fungi</taxon>
        <taxon>Dikarya</taxon>
        <taxon>Ascomycota</taxon>
        <taxon>Pezizomycotina</taxon>
        <taxon>Dothideomycetes</taxon>
        <taxon>Dothideomycetidae</taxon>
        <taxon>Dothideales</taxon>
        <taxon>Saccotheciaceae</taxon>
        <taxon>Aureobasidium</taxon>
    </lineage>
</organism>
<comment type="caution">
    <text evidence="1">The sequence shown here is derived from an EMBL/GenBank/DDBJ whole genome shotgun (WGS) entry which is preliminary data.</text>
</comment>
<name>A0A9P8EXL6_AURME</name>
<dbReference type="Proteomes" id="UP000779574">
    <property type="component" value="Unassembled WGS sequence"/>
</dbReference>
<dbReference type="EMBL" id="JAHFXF010000001">
    <property type="protein sequence ID" value="KAG9701355.1"/>
    <property type="molecule type" value="Genomic_DNA"/>
</dbReference>
<proteinExistence type="predicted"/>
<feature type="non-terminal residue" evidence="1">
    <location>
        <position position="177"/>
    </location>
</feature>
<evidence type="ECO:0000313" key="1">
    <source>
        <dbReference type="EMBL" id="KAG9701355.1"/>
    </source>
</evidence>
<accession>A0A9P8EXL6</accession>
<reference evidence="1" key="2">
    <citation type="submission" date="2021-08" db="EMBL/GenBank/DDBJ databases">
        <authorList>
            <person name="Gostincar C."/>
            <person name="Sun X."/>
            <person name="Song Z."/>
            <person name="Gunde-Cimerman N."/>
        </authorList>
    </citation>
    <scope>NUCLEOTIDE SEQUENCE</scope>
    <source>
        <strain evidence="1">EXF-9911</strain>
    </source>
</reference>